<dbReference type="Gene3D" id="1.10.340.70">
    <property type="match status" value="1"/>
</dbReference>
<name>A0AAD4Z986_PRUDU</name>
<evidence type="ECO:0000313" key="2">
    <source>
        <dbReference type="EMBL" id="KAI5338257.1"/>
    </source>
</evidence>
<dbReference type="Pfam" id="PF17921">
    <property type="entry name" value="Integrase_H2C2"/>
    <property type="match status" value="1"/>
</dbReference>
<dbReference type="AlphaFoldDB" id="A0AAD4Z986"/>
<dbReference type="Proteomes" id="UP001054821">
    <property type="component" value="Chromosome 3"/>
</dbReference>
<feature type="domain" description="Integrase zinc-binding" evidence="1">
    <location>
        <begin position="62"/>
        <end position="111"/>
    </location>
</feature>
<evidence type="ECO:0000313" key="3">
    <source>
        <dbReference type="Proteomes" id="UP001054821"/>
    </source>
</evidence>
<gene>
    <name evidence="2" type="ORF">L3X38_017528</name>
</gene>
<comment type="caution">
    <text evidence="2">The sequence shown here is derived from an EMBL/GenBank/DDBJ whole genome shotgun (WGS) entry which is preliminary data.</text>
</comment>
<keyword evidence="3" id="KW-1185">Reference proteome</keyword>
<protein>
    <recommendedName>
        <fullName evidence="1">Integrase zinc-binding domain-containing protein</fullName>
    </recommendedName>
</protein>
<dbReference type="InterPro" id="IPR041588">
    <property type="entry name" value="Integrase_H2C2"/>
</dbReference>
<evidence type="ECO:0000259" key="1">
    <source>
        <dbReference type="Pfam" id="PF17921"/>
    </source>
</evidence>
<sequence length="177" mass="20356">MISTGHQFRLSIPVQHLDQPSIEGIEPIDSMQIDEDPSWRQAHSQIILRPSSHLHKNPQTLEVLCEIPDDECGNHSGGRSLAQKALNIGYFWPTMRHDSTEYVKRCDRCQRPHAKKEMMIVATDYFTQWIEVEALSSTKEADVERFITAFFKKYGIKQHLSTSWYPQGNSQAKASNK</sequence>
<reference evidence="2 3" key="1">
    <citation type="journal article" date="2022" name="G3 (Bethesda)">
        <title>Whole-genome sequence and methylome profiling of the almond [Prunus dulcis (Mill.) D.A. Webb] cultivar 'Nonpareil'.</title>
        <authorList>
            <person name="D'Amico-Willman K.M."/>
            <person name="Ouma W.Z."/>
            <person name="Meulia T."/>
            <person name="Sideli G.M."/>
            <person name="Gradziel T.M."/>
            <person name="Fresnedo-Ramirez J."/>
        </authorList>
    </citation>
    <scope>NUCLEOTIDE SEQUENCE [LARGE SCALE GENOMIC DNA]</scope>
    <source>
        <strain evidence="2">Clone GOH B32 T37-40</strain>
    </source>
</reference>
<accession>A0AAD4Z986</accession>
<dbReference type="PANTHER" id="PTHR47266">
    <property type="entry name" value="ENDONUCLEASE-RELATED"/>
    <property type="match status" value="1"/>
</dbReference>
<dbReference type="SUPFAM" id="SSF53098">
    <property type="entry name" value="Ribonuclease H-like"/>
    <property type="match status" value="1"/>
</dbReference>
<dbReference type="InterPro" id="IPR012337">
    <property type="entry name" value="RNaseH-like_sf"/>
</dbReference>
<dbReference type="InterPro" id="IPR052160">
    <property type="entry name" value="Gypsy_RT_Integrase-like"/>
</dbReference>
<dbReference type="EMBL" id="JAJFAZ020000003">
    <property type="protein sequence ID" value="KAI5338257.1"/>
    <property type="molecule type" value="Genomic_DNA"/>
</dbReference>
<proteinExistence type="predicted"/>
<organism evidence="2 3">
    <name type="scientific">Prunus dulcis</name>
    <name type="common">Almond</name>
    <name type="synonym">Amygdalus dulcis</name>
    <dbReference type="NCBI Taxonomy" id="3755"/>
    <lineage>
        <taxon>Eukaryota</taxon>
        <taxon>Viridiplantae</taxon>
        <taxon>Streptophyta</taxon>
        <taxon>Embryophyta</taxon>
        <taxon>Tracheophyta</taxon>
        <taxon>Spermatophyta</taxon>
        <taxon>Magnoliopsida</taxon>
        <taxon>eudicotyledons</taxon>
        <taxon>Gunneridae</taxon>
        <taxon>Pentapetalae</taxon>
        <taxon>rosids</taxon>
        <taxon>fabids</taxon>
        <taxon>Rosales</taxon>
        <taxon>Rosaceae</taxon>
        <taxon>Amygdaloideae</taxon>
        <taxon>Amygdaleae</taxon>
        <taxon>Prunus</taxon>
    </lineage>
</organism>